<feature type="transmembrane region" description="Helical" evidence="1">
    <location>
        <begin position="420"/>
        <end position="441"/>
    </location>
</feature>
<comment type="caution">
    <text evidence="3">The sequence shown here is derived from an EMBL/GenBank/DDBJ whole genome shotgun (WGS) entry which is preliminary data.</text>
</comment>
<dbReference type="Pfam" id="PF07670">
    <property type="entry name" value="Gate"/>
    <property type="match status" value="1"/>
</dbReference>
<feature type="transmembrane region" description="Helical" evidence="1">
    <location>
        <begin position="62"/>
        <end position="79"/>
    </location>
</feature>
<reference evidence="3 4" key="1">
    <citation type="submission" date="2015-04" db="EMBL/GenBank/DDBJ databases">
        <title>Taxonomic description and genome sequence of Salinicoccus sediminis sp. nov., a novel hyper halotolerant bacterium isolated from marine sediment.</title>
        <authorList>
            <person name="Mathan Kumar R."/>
            <person name="Kaur G."/>
            <person name="Kumar N."/>
            <person name="Kumar A."/>
            <person name="Singh N.K."/>
            <person name="Kaur N."/>
            <person name="Mayilraj S."/>
        </authorList>
    </citation>
    <scope>NUCLEOTIDE SEQUENCE [LARGE SCALE GENOMIC DNA]</scope>
    <source>
        <strain evidence="3 4">SV-16</strain>
    </source>
</reference>
<feature type="domain" description="Nucleoside transporter/FeoB GTPase Gate" evidence="2">
    <location>
        <begin position="135"/>
        <end position="228"/>
    </location>
</feature>
<dbReference type="PATRIC" id="fig|1432562.3.peg.1300"/>
<feature type="transmembrane region" description="Helical" evidence="1">
    <location>
        <begin position="134"/>
        <end position="158"/>
    </location>
</feature>
<keyword evidence="4" id="KW-1185">Reference proteome</keyword>
<dbReference type="EMBL" id="LAYZ01000003">
    <property type="protein sequence ID" value="KKK34685.1"/>
    <property type="molecule type" value="Genomic_DNA"/>
</dbReference>
<evidence type="ECO:0000313" key="3">
    <source>
        <dbReference type="EMBL" id="KKK34685.1"/>
    </source>
</evidence>
<organism evidence="3 4">
    <name type="scientific">Salinicoccus sediminis</name>
    <dbReference type="NCBI Taxonomy" id="1432562"/>
    <lineage>
        <taxon>Bacteria</taxon>
        <taxon>Bacillati</taxon>
        <taxon>Bacillota</taxon>
        <taxon>Bacilli</taxon>
        <taxon>Bacillales</taxon>
        <taxon>Staphylococcaceae</taxon>
        <taxon>Salinicoccus</taxon>
    </lineage>
</organism>
<dbReference type="AlphaFoldDB" id="A0A0M2SQ02"/>
<proteinExistence type="predicted"/>
<gene>
    <name evidence="3" type="ORF">WN59_06530</name>
</gene>
<sequence length="442" mass="49400">MILTYVTREEMKQQKGAGMWRFFLYSAIGIILFFVPVTLYGSSSILLDHFVTLVGNIFGDSIKYYTLLVIMAGALYPFMTGEWNKNRLEIVITFFKIAGVAVGSMVVFQFGPAFVLREDIGPFLFNSLAVNLSILIPVGGAVLGLLVGYGMLVYIGVIMEPVMRPIFRTPGKSAVDAVASFVGSYSIGLLITNRVYKDGQYSRKEAMIIATGFSTVSATFMIVIARTLDLMNHWNLFFWTALIVTFAVTALSVRIPPLRTEEDYYYNGRDNSEKEGFEGGRLPYAWYKAKQQSHESEPLAANISRNFRDAFRMTMTVVPTILSIGLLGLVIVEFTDIIYWVSFIFYPVLWLFPLGDVPLLAEAVTVSIIEMFLPSLLVADAAIEIRFITAVISVSCIIFFSALVPCILATDIKMKVWKMVAVWFIRAVLSLIIVIPVALFLF</sequence>
<accession>A0A0M2SQ02</accession>
<feature type="transmembrane region" description="Helical" evidence="1">
    <location>
        <begin position="337"/>
        <end position="352"/>
    </location>
</feature>
<keyword evidence="1" id="KW-1133">Transmembrane helix</keyword>
<evidence type="ECO:0000259" key="2">
    <source>
        <dbReference type="Pfam" id="PF07670"/>
    </source>
</evidence>
<feature type="transmembrane region" description="Helical" evidence="1">
    <location>
        <begin position="385"/>
        <end position="408"/>
    </location>
</feature>
<feature type="transmembrane region" description="Helical" evidence="1">
    <location>
        <begin position="236"/>
        <end position="255"/>
    </location>
</feature>
<feature type="transmembrane region" description="Helical" evidence="1">
    <location>
        <begin position="310"/>
        <end position="331"/>
    </location>
</feature>
<feature type="transmembrane region" description="Helical" evidence="1">
    <location>
        <begin position="206"/>
        <end position="224"/>
    </location>
</feature>
<protein>
    <submittedName>
        <fullName evidence="3">Histidine transporter</fullName>
    </submittedName>
</protein>
<evidence type="ECO:0000313" key="4">
    <source>
        <dbReference type="Proteomes" id="UP000034287"/>
    </source>
</evidence>
<dbReference type="Proteomes" id="UP000034287">
    <property type="component" value="Unassembled WGS sequence"/>
</dbReference>
<dbReference type="InterPro" id="IPR011642">
    <property type="entry name" value="Gate_dom"/>
</dbReference>
<dbReference type="RefSeq" id="WP_046514625.1">
    <property type="nucleotide sequence ID" value="NZ_LAYZ01000003.1"/>
</dbReference>
<dbReference type="STRING" id="1432562.WN59_06530"/>
<feature type="transmembrane region" description="Helical" evidence="1">
    <location>
        <begin position="91"/>
        <end position="114"/>
    </location>
</feature>
<name>A0A0M2SQ02_9STAP</name>
<feature type="transmembrane region" description="Helical" evidence="1">
    <location>
        <begin position="20"/>
        <end position="42"/>
    </location>
</feature>
<evidence type="ECO:0000256" key="1">
    <source>
        <dbReference type="SAM" id="Phobius"/>
    </source>
</evidence>
<keyword evidence="1" id="KW-0812">Transmembrane</keyword>
<keyword evidence="1" id="KW-0472">Membrane</keyword>